<gene>
    <name evidence="2" type="ORF">Tci_065362</name>
</gene>
<keyword evidence="1" id="KW-0175">Coiled coil</keyword>
<protein>
    <submittedName>
        <fullName evidence="2">Uncharacterized protein</fullName>
    </submittedName>
</protein>
<dbReference type="AlphaFoldDB" id="A0A699GTI3"/>
<evidence type="ECO:0000256" key="1">
    <source>
        <dbReference type="SAM" id="Coils"/>
    </source>
</evidence>
<accession>A0A699GTI3</accession>
<sequence>MNELPLVNSGFDVLVFSPGDDPIPCLNKPMAFLTAVASSRQCTQPERLRNATWYKHKAMLAIAQEAGQVLDEEQLVFLADPGVPDEVPHSKTYLNDMENQSVHAMKDFEQPPVVDFTDNDIHCDSNIIPREKMIDFKMDDMIKEKLALKEQVDSLQQNLSNQIKEKECLLQTFTVFKSESKAKKDKYMEYERKEIVDIAAQKPAAKTIIPGIFKLDLVPLAPKLFQNREAHIHNLKYTQEQADIIREIVKQAKVKQPLDNALDYARLKCSTGNCELEPTGNKKNDMISQTPK</sequence>
<name>A0A699GTI3_TANCI</name>
<organism evidence="2">
    <name type="scientific">Tanacetum cinerariifolium</name>
    <name type="common">Dalmatian daisy</name>
    <name type="synonym">Chrysanthemum cinerariifolium</name>
    <dbReference type="NCBI Taxonomy" id="118510"/>
    <lineage>
        <taxon>Eukaryota</taxon>
        <taxon>Viridiplantae</taxon>
        <taxon>Streptophyta</taxon>
        <taxon>Embryophyta</taxon>
        <taxon>Tracheophyta</taxon>
        <taxon>Spermatophyta</taxon>
        <taxon>Magnoliopsida</taxon>
        <taxon>eudicotyledons</taxon>
        <taxon>Gunneridae</taxon>
        <taxon>Pentapetalae</taxon>
        <taxon>asterids</taxon>
        <taxon>campanulids</taxon>
        <taxon>Asterales</taxon>
        <taxon>Asteraceae</taxon>
        <taxon>Asteroideae</taxon>
        <taxon>Anthemideae</taxon>
        <taxon>Anthemidinae</taxon>
        <taxon>Tanacetum</taxon>
    </lineage>
</organism>
<dbReference type="EMBL" id="BKCJ010010841">
    <property type="protein sequence ID" value="GEU93384.1"/>
    <property type="molecule type" value="Genomic_DNA"/>
</dbReference>
<reference evidence="2" key="1">
    <citation type="journal article" date="2019" name="Sci. Rep.">
        <title>Draft genome of Tanacetum cinerariifolium, the natural source of mosquito coil.</title>
        <authorList>
            <person name="Yamashiro T."/>
            <person name="Shiraishi A."/>
            <person name="Satake H."/>
            <person name="Nakayama K."/>
        </authorList>
    </citation>
    <scope>NUCLEOTIDE SEQUENCE</scope>
</reference>
<proteinExistence type="predicted"/>
<evidence type="ECO:0000313" key="2">
    <source>
        <dbReference type="EMBL" id="GEU93384.1"/>
    </source>
</evidence>
<comment type="caution">
    <text evidence="2">The sequence shown here is derived from an EMBL/GenBank/DDBJ whole genome shotgun (WGS) entry which is preliminary data.</text>
</comment>
<feature type="coiled-coil region" evidence="1">
    <location>
        <begin position="138"/>
        <end position="172"/>
    </location>
</feature>